<feature type="domain" description="Laminin G" evidence="16">
    <location>
        <begin position="832"/>
        <end position="997"/>
    </location>
</feature>
<evidence type="ECO:0000256" key="5">
    <source>
        <dbReference type="ARBA" id="ARBA00022692"/>
    </source>
</evidence>
<dbReference type="InterPro" id="IPR000421">
    <property type="entry name" value="FA58C"/>
</dbReference>
<keyword evidence="7" id="KW-0677">Repeat</keyword>
<evidence type="ECO:0000259" key="15">
    <source>
        <dbReference type="PROSITE" id="PS50022"/>
    </source>
</evidence>
<dbReference type="InterPro" id="IPR036056">
    <property type="entry name" value="Fibrinogen-like_C"/>
</dbReference>
<dbReference type="CDD" id="cd00110">
    <property type="entry name" value="LamG"/>
    <property type="match status" value="4"/>
</dbReference>
<comment type="subcellular location">
    <subcellularLocation>
        <location evidence="2">Membrane</location>
        <topology evidence="2">Single-pass type I membrane protein</topology>
    </subcellularLocation>
</comment>
<dbReference type="PROSITE" id="PS50026">
    <property type="entry name" value="EGF_3"/>
    <property type="match status" value="2"/>
</dbReference>
<feature type="domain" description="F5/8 type C" evidence="15">
    <location>
        <begin position="31"/>
        <end position="215"/>
    </location>
</feature>
<dbReference type="SUPFAM" id="SSF49899">
    <property type="entry name" value="Concanavalin A-like lectins/glucanases"/>
    <property type="match status" value="4"/>
</dbReference>
<keyword evidence="4 11" id="KW-0245">EGF-like domain</keyword>
<evidence type="ECO:0000256" key="8">
    <source>
        <dbReference type="ARBA" id="ARBA00022989"/>
    </source>
</evidence>
<comment type="caution">
    <text evidence="11">Lacks conserved residue(s) required for the propagation of feature annotation.</text>
</comment>
<dbReference type="EMBL" id="JAGXEW010000012">
    <property type="protein sequence ID" value="KAK1165478.1"/>
    <property type="molecule type" value="Genomic_DNA"/>
</dbReference>
<dbReference type="PANTHER" id="PTHR15036">
    <property type="entry name" value="PIKACHURIN-LIKE PROTEIN"/>
    <property type="match status" value="1"/>
</dbReference>
<evidence type="ECO:0000259" key="16">
    <source>
        <dbReference type="PROSITE" id="PS50025"/>
    </source>
</evidence>
<dbReference type="InterPro" id="IPR013320">
    <property type="entry name" value="ConA-like_dom_sf"/>
</dbReference>
<dbReference type="PROSITE" id="PS01285">
    <property type="entry name" value="FA58C_1"/>
    <property type="match status" value="1"/>
</dbReference>
<dbReference type="PROSITE" id="PS50022">
    <property type="entry name" value="FA58C_3"/>
    <property type="match status" value="1"/>
</dbReference>
<dbReference type="Gene3D" id="2.60.120.1000">
    <property type="match status" value="1"/>
</dbReference>
<dbReference type="Gene3D" id="2.10.25.10">
    <property type="entry name" value="Laminin"/>
    <property type="match status" value="2"/>
</dbReference>
<evidence type="ECO:0000256" key="10">
    <source>
        <dbReference type="ARBA" id="ARBA00023157"/>
    </source>
</evidence>
<organism evidence="19 20">
    <name type="scientific">Acipenser oxyrinchus oxyrinchus</name>
    <dbReference type="NCBI Taxonomy" id="40147"/>
    <lineage>
        <taxon>Eukaryota</taxon>
        <taxon>Metazoa</taxon>
        <taxon>Chordata</taxon>
        <taxon>Craniata</taxon>
        <taxon>Vertebrata</taxon>
        <taxon>Euteleostomi</taxon>
        <taxon>Actinopterygii</taxon>
        <taxon>Chondrostei</taxon>
        <taxon>Acipenseriformes</taxon>
        <taxon>Acipenseridae</taxon>
        <taxon>Acipenser</taxon>
    </lineage>
</organism>
<dbReference type="SUPFAM" id="SSF56496">
    <property type="entry name" value="Fibrinogen C-terminal domain-like"/>
    <property type="match status" value="1"/>
</dbReference>
<dbReference type="SUPFAM" id="SSF49785">
    <property type="entry name" value="Galactose-binding domain-like"/>
    <property type="match status" value="1"/>
</dbReference>
<dbReference type="CDD" id="cd00057">
    <property type="entry name" value="FA58C"/>
    <property type="match status" value="1"/>
</dbReference>
<evidence type="ECO:0000256" key="3">
    <source>
        <dbReference type="ARBA" id="ARBA00010241"/>
    </source>
</evidence>
<dbReference type="CDD" id="cd00054">
    <property type="entry name" value="EGF_CA"/>
    <property type="match status" value="2"/>
</dbReference>
<dbReference type="Gene3D" id="2.60.120.200">
    <property type="match status" value="4"/>
</dbReference>
<dbReference type="Gene3D" id="2.60.120.260">
    <property type="entry name" value="Galactose-binding domain-like"/>
    <property type="match status" value="1"/>
</dbReference>
<evidence type="ECO:0000313" key="19">
    <source>
        <dbReference type="EMBL" id="KAK1165478.1"/>
    </source>
</evidence>
<name>A0AAD8DCN9_ACIOX</name>
<dbReference type="GO" id="GO:0016020">
    <property type="term" value="C:membrane"/>
    <property type="evidence" value="ECO:0007669"/>
    <property type="project" value="UniProtKB-SubCell"/>
</dbReference>
<dbReference type="InterPro" id="IPR002181">
    <property type="entry name" value="Fibrinogen_a/b/g_C_dom"/>
</dbReference>
<feature type="domain" description="Laminin G" evidence="16">
    <location>
        <begin position="221"/>
        <end position="403"/>
    </location>
</feature>
<dbReference type="PROSITE" id="PS01286">
    <property type="entry name" value="FA58C_2"/>
    <property type="match status" value="1"/>
</dbReference>
<dbReference type="InterPro" id="IPR050372">
    <property type="entry name" value="Neurexin-related_CASP"/>
</dbReference>
<dbReference type="Proteomes" id="UP001230051">
    <property type="component" value="Unassembled WGS sequence"/>
</dbReference>
<reference evidence="19" key="1">
    <citation type="submission" date="2022-02" db="EMBL/GenBank/DDBJ databases">
        <title>Atlantic sturgeon de novo genome assembly.</title>
        <authorList>
            <person name="Stock M."/>
            <person name="Klopp C."/>
            <person name="Guiguen Y."/>
            <person name="Cabau C."/>
            <person name="Parinello H."/>
            <person name="Santidrian Yebra-Pimentel E."/>
            <person name="Kuhl H."/>
            <person name="Dirks R.P."/>
            <person name="Guessner J."/>
            <person name="Wuertz S."/>
            <person name="Du K."/>
            <person name="Schartl M."/>
        </authorList>
    </citation>
    <scope>NUCLEOTIDE SEQUENCE</scope>
    <source>
        <strain evidence="19">STURGEONOMICS-FGT-2020</strain>
        <tissue evidence="19">Whole blood</tissue>
    </source>
</reference>
<feature type="domain" description="Laminin G" evidence="16">
    <location>
        <begin position="1058"/>
        <end position="1241"/>
    </location>
</feature>
<evidence type="ECO:0000256" key="13">
    <source>
        <dbReference type="SAM" id="Phobius"/>
    </source>
</evidence>
<keyword evidence="6 14" id="KW-0732">Signal</keyword>
<comment type="similarity">
    <text evidence="3">Belongs to the neurexin family.</text>
</comment>
<evidence type="ECO:0000256" key="1">
    <source>
        <dbReference type="ARBA" id="ARBA00003165"/>
    </source>
</evidence>
<sequence length="1347" mass="150914">MESRSSPLPYVFSLVVFSLCSLAQAANNYNCDDPLVSALPQTSFQSSSELSSSHSPRFAKLNRREGFGGWSPLDSDKNQWLQIDLRDRVEITAIATQGRYSSSDWVISYLLLFSDTGRVWKQYRQEDSIWHQQAGAKARKERCRGVVKNLAFLTPHVQKRPSISNVDLAFPGNSNADGVVHQKFQHSIRTRFLRFVPLDWNHSGQIGMRVEVYGCVYKSDVADFNGRSSLLYRFNQKSMSTVKDVISLKFKSMQSDGVLVHGEGQRGDYITLELHRGKLALHINLDDAKLRSSSSSHVSVTLGSLLDDQHWHSVLIERFNKQLNFTVDKQTQHFRTRGDCDSLDIDYELSFGGIPLPGKPGIFLRKNFHGCIENLYYNGVNIIDLAKRRKPQIYTVGNVTFSCSDPQMVPVTFLSSTSSYLLLPVDSQVDGLSLRFQFRTWNREGLLFSSQLFQKPELLLLYLSNGKLKLTHQKSLLEKTELTTGHGLNDGLWHTVSLSTRGLQVSFTLDNDASSTMEANVHIHSGDSYFFGGCPSTTNNLGCKNPTLAFQGCMRLIFINNQPMNLIQVQQGLLGNHSDLQIGLCGIRDRCLPNDCEHGGQCSQSWSTFYCDCTGTGYTGATCHNSIYEPSCEAYRRTGSTSGYFSIDSDGSGPLGPTLVYCNMTDDKVWTTMHHNSMELTRVQGSSLEKPYSMQFNYSTSREQLQAMVSGAEHCEQEILYRCKRSRLLNTRDGTPFSWWVGRTSERQTYWSGSLPGVQQCSCGLNENCIDMNYFCNCDADRDEWANDTGLLSYKEHLPVNQMVIGDTSRTGSEAMYRVGPLRCYGDRNFWNAASFNMETSYLHFPTFHAELSADISFYFKTTAKSGVFLENMGIKDFIRIELSSPSAVTFSFNVGNGPIELTVKSPTPLNDKQWHYVKAERNTKVAWLQVDQIPVRFLEAPADGHFRLQLNSQLFVGGTASRQKGFLGCVRSLILNGLTLDLEERAKMTPGVQPGCPGHCSNYNSFCHNGGKCIEKYNGFSCDCIHSAYRGPLCKKEVSLLFEAGSSVTYTFQEPLSVSSNKSGQSSAIYTEISKSRENIAFSFLTTHTPAMLLFVTTYYHKDMAVILSKNGSLQIWYRLNTEKEPDVFSTNTTNLANGQLHRVRINRDGRDIYVQIDQNINAKYSLSLDTEFNAIISLTLGKVTGSPGLDEEVRVAGAQGFIGCLSSVQFNHIAPLKAALHHHRSAVVTVKGRLVESSCGSTSMADLNTFTTTHSLSDHLEKINNEREPLAIQSDSVVIGGIIAVVIFITVCVTAIMTRFLYQHRKGHQTGTEKAKEHRENLEYSSRNHTDLHHSVSESKKEYFI</sequence>
<evidence type="ECO:0000259" key="18">
    <source>
        <dbReference type="PROSITE" id="PS51406"/>
    </source>
</evidence>
<gene>
    <name evidence="19" type="primary">CNTNAP5</name>
    <name evidence="19" type="ORF">AOXY_G14021</name>
</gene>
<keyword evidence="20" id="KW-1185">Reference proteome</keyword>
<feature type="transmembrane region" description="Helical" evidence="13">
    <location>
        <begin position="1279"/>
        <end position="1304"/>
    </location>
</feature>
<comment type="function">
    <text evidence="1">May play a role in the correct development and proper functioning of the peripheral and central nervous system and be involved in cell adhesion and intercellular communication.</text>
</comment>
<dbReference type="InterPro" id="IPR001791">
    <property type="entry name" value="Laminin_G"/>
</dbReference>
<feature type="domain" description="EGF-like" evidence="17">
    <location>
        <begin position="587"/>
        <end position="624"/>
    </location>
</feature>
<dbReference type="SMART" id="SM00231">
    <property type="entry name" value="FA58C"/>
    <property type="match status" value="1"/>
</dbReference>
<proteinExistence type="inferred from homology"/>
<dbReference type="SUPFAM" id="SSF57196">
    <property type="entry name" value="EGF/Laminin"/>
    <property type="match status" value="1"/>
</dbReference>
<dbReference type="FunFam" id="2.60.120.260:FF:000016">
    <property type="entry name" value="Contactin-associated protein-like 4 isoform 1"/>
    <property type="match status" value="1"/>
</dbReference>
<keyword evidence="10 12" id="KW-1015">Disulfide bond</keyword>
<accession>A0AAD8DCN9</accession>
<keyword evidence="5 13" id="KW-0812">Transmembrane</keyword>
<feature type="domain" description="Laminin G" evidence="16">
    <location>
        <begin position="410"/>
        <end position="585"/>
    </location>
</feature>
<evidence type="ECO:0000256" key="2">
    <source>
        <dbReference type="ARBA" id="ARBA00004479"/>
    </source>
</evidence>
<feature type="domain" description="EGF-like" evidence="17">
    <location>
        <begin position="998"/>
        <end position="1036"/>
    </location>
</feature>
<dbReference type="PROSITE" id="PS50025">
    <property type="entry name" value="LAM_G_DOMAIN"/>
    <property type="match status" value="4"/>
</dbReference>
<dbReference type="PANTHER" id="PTHR15036:SF46">
    <property type="entry name" value="CONTACTIN-ASSOCIATED PROTEIN-LIKE 5"/>
    <property type="match status" value="1"/>
</dbReference>
<evidence type="ECO:0000259" key="17">
    <source>
        <dbReference type="PROSITE" id="PS50026"/>
    </source>
</evidence>
<dbReference type="PROSITE" id="PS51406">
    <property type="entry name" value="FIBRINOGEN_C_2"/>
    <property type="match status" value="1"/>
</dbReference>
<dbReference type="InterPro" id="IPR000742">
    <property type="entry name" value="EGF"/>
</dbReference>
<evidence type="ECO:0000256" key="11">
    <source>
        <dbReference type="PROSITE-ProRule" id="PRU00076"/>
    </source>
</evidence>
<keyword evidence="9 13" id="KW-0472">Membrane</keyword>
<dbReference type="Pfam" id="PF02210">
    <property type="entry name" value="Laminin_G_2"/>
    <property type="match status" value="4"/>
</dbReference>
<dbReference type="InterPro" id="IPR008979">
    <property type="entry name" value="Galactose-bd-like_sf"/>
</dbReference>
<evidence type="ECO:0000313" key="20">
    <source>
        <dbReference type="Proteomes" id="UP001230051"/>
    </source>
</evidence>
<dbReference type="FunFam" id="2.60.120.200:FF:000026">
    <property type="entry name" value="contactin-associated protein-like 4 isoform X1"/>
    <property type="match status" value="1"/>
</dbReference>
<evidence type="ECO:0000256" key="14">
    <source>
        <dbReference type="SAM" id="SignalP"/>
    </source>
</evidence>
<evidence type="ECO:0000256" key="12">
    <source>
        <dbReference type="PROSITE-ProRule" id="PRU00122"/>
    </source>
</evidence>
<evidence type="ECO:0000256" key="4">
    <source>
        <dbReference type="ARBA" id="ARBA00022536"/>
    </source>
</evidence>
<keyword evidence="8 13" id="KW-1133">Transmembrane helix</keyword>
<protein>
    <submittedName>
        <fullName evidence="19">Contactin-associated protein-like 5 isoform X1</fullName>
    </submittedName>
</protein>
<dbReference type="SMART" id="SM00282">
    <property type="entry name" value="LamG"/>
    <property type="match status" value="4"/>
</dbReference>
<dbReference type="SMART" id="SM00181">
    <property type="entry name" value="EGF"/>
    <property type="match status" value="2"/>
</dbReference>
<comment type="caution">
    <text evidence="19">The sequence shown here is derived from an EMBL/GenBank/DDBJ whole genome shotgun (WGS) entry which is preliminary data.</text>
</comment>
<feature type="chain" id="PRO_5041957078" evidence="14">
    <location>
        <begin position="26"/>
        <end position="1347"/>
    </location>
</feature>
<feature type="disulfide bond" evidence="12">
    <location>
        <begin position="970"/>
        <end position="997"/>
    </location>
</feature>
<evidence type="ECO:0000256" key="6">
    <source>
        <dbReference type="ARBA" id="ARBA00022729"/>
    </source>
</evidence>
<feature type="signal peptide" evidence="14">
    <location>
        <begin position="1"/>
        <end position="25"/>
    </location>
</feature>
<feature type="domain" description="Fibrinogen C-terminal" evidence="18">
    <location>
        <begin position="623"/>
        <end position="675"/>
    </location>
</feature>
<evidence type="ECO:0000256" key="7">
    <source>
        <dbReference type="ARBA" id="ARBA00022737"/>
    </source>
</evidence>
<evidence type="ECO:0000256" key="9">
    <source>
        <dbReference type="ARBA" id="ARBA00023136"/>
    </source>
</evidence>
<dbReference type="Pfam" id="PF00754">
    <property type="entry name" value="F5_F8_type_C"/>
    <property type="match status" value="1"/>
</dbReference>